<dbReference type="InterPro" id="IPR010031">
    <property type="entry name" value="FAD_lactone_oxidase-like"/>
</dbReference>
<keyword evidence="4" id="KW-0732">Signal</keyword>
<evidence type="ECO:0000256" key="4">
    <source>
        <dbReference type="SAM" id="SignalP"/>
    </source>
</evidence>
<dbReference type="InterPro" id="IPR016169">
    <property type="entry name" value="FAD-bd_PCMH_sub2"/>
</dbReference>
<feature type="signal peptide" evidence="4">
    <location>
        <begin position="1"/>
        <end position="23"/>
    </location>
</feature>
<keyword evidence="2" id="KW-0274">FAD</keyword>
<dbReference type="Pfam" id="PF01565">
    <property type="entry name" value="FAD_binding_4"/>
    <property type="match status" value="1"/>
</dbReference>
<evidence type="ECO:0000313" key="6">
    <source>
        <dbReference type="EMBL" id="KEK21186.1"/>
    </source>
</evidence>
<proteinExistence type="predicted"/>
<gene>
    <name evidence="6" type="ORF">BAGA_28820</name>
</gene>
<dbReference type="AlphaFoldDB" id="A0A073K3L5"/>
<evidence type="ECO:0000256" key="3">
    <source>
        <dbReference type="ARBA" id="ARBA00023002"/>
    </source>
</evidence>
<protein>
    <submittedName>
        <fullName evidence="6">FAD-binding protein</fullName>
    </submittedName>
</protein>
<keyword evidence="1" id="KW-0285">Flavoprotein</keyword>
<sequence>MKKRKTAVVIVAYTVLLTASVHTYTKQLAHPVISDVGRLLPTKIKRVENVEDEQVLKRLVRDANTTDEKISIAGMQHSQGGQTYYLNGTVLDMKGYNKILDFNPKEKTIRVQSGVTWNDIHKKVNPYGLAVRVMQSQNIFTVGGSLSVNVHGRDIRHEALIDTVKSFRLLMADGTVRNVSRDENADLFPFVIGGYGLFGVILDVTLNLTDDELYQMHTKMLDYQEYTAYFKEKVKKDENVRMHLARISVAPNSFLREMYVTDYALAENQNQREQYSKLKEENIIAAPKFFLGLSRYSDWGKNTLWNIQRNYFERTDGNYETRNNVMRSDSAFMEYENPNRTEVLQEYFVPMDRFAKYIDDLRNVLNKEELNLLNITIRYVEKNENAVLSYAKDDMFALVLLINQGRSESEIKKTKAVIEKMIDVTLQHEGSYYLPYYSYPTKQQVREAYPRIEEFFQKKREKDPQERFVNLFYKEYGE</sequence>
<feature type="chain" id="PRO_5039209198" evidence="4">
    <location>
        <begin position="24"/>
        <end position="478"/>
    </location>
</feature>
<dbReference type="PROSITE" id="PS51387">
    <property type="entry name" value="FAD_PCMH"/>
    <property type="match status" value="1"/>
</dbReference>
<accession>A0A073K3L5</accession>
<dbReference type="InterPro" id="IPR036318">
    <property type="entry name" value="FAD-bd_PCMH-like_sf"/>
</dbReference>
<dbReference type="Gene3D" id="3.30.465.10">
    <property type="match status" value="1"/>
</dbReference>
<evidence type="ECO:0000313" key="7">
    <source>
        <dbReference type="Proteomes" id="UP000027778"/>
    </source>
</evidence>
<dbReference type="eggNOG" id="COG0277">
    <property type="taxonomic scope" value="Bacteria"/>
</dbReference>
<keyword evidence="7" id="KW-1185">Reference proteome</keyword>
<dbReference type="RefSeq" id="WP_033679131.1">
    <property type="nucleotide sequence ID" value="NZ_JOTM01000087.1"/>
</dbReference>
<dbReference type="STRING" id="574375.AZF08_26900"/>
<keyword evidence="3" id="KW-0560">Oxidoreductase</keyword>
<dbReference type="InterPro" id="IPR016164">
    <property type="entry name" value="FAD-linked_Oxase-like_C"/>
</dbReference>
<dbReference type="Proteomes" id="UP000027778">
    <property type="component" value="Unassembled WGS sequence"/>
</dbReference>
<organism evidence="6 7">
    <name type="scientific">Bacillus gaemokensis</name>
    <dbReference type="NCBI Taxonomy" id="574375"/>
    <lineage>
        <taxon>Bacteria</taxon>
        <taxon>Bacillati</taxon>
        <taxon>Bacillota</taxon>
        <taxon>Bacilli</taxon>
        <taxon>Bacillales</taxon>
        <taxon>Bacillaceae</taxon>
        <taxon>Bacillus</taxon>
        <taxon>Bacillus cereus group</taxon>
    </lineage>
</organism>
<dbReference type="OrthoDB" id="9768764at2"/>
<dbReference type="PANTHER" id="PTHR43762">
    <property type="entry name" value="L-GULONOLACTONE OXIDASE"/>
    <property type="match status" value="1"/>
</dbReference>
<dbReference type="Pfam" id="PF04030">
    <property type="entry name" value="ALO"/>
    <property type="match status" value="1"/>
</dbReference>
<evidence type="ECO:0000256" key="1">
    <source>
        <dbReference type="ARBA" id="ARBA00022630"/>
    </source>
</evidence>
<dbReference type="SUPFAM" id="SSF55103">
    <property type="entry name" value="FAD-linked oxidases, C-terminal domain"/>
    <property type="match status" value="1"/>
</dbReference>
<reference evidence="6 7" key="1">
    <citation type="submission" date="2014-06" db="EMBL/GenBank/DDBJ databases">
        <title>Draft genome sequence of Bacillus gaemokensis JCM 15801 (MCCC 1A00707).</title>
        <authorList>
            <person name="Lai Q."/>
            <person name="Liu Y."/>
            <person name="Shao Z."/>
        </authorList>
    </citation>
    <scope>NUCLEOTIDE SEQUENCE [LARGE SCALE GENOMIC DNA]</scope>
    <source>
        <strain evidence="6 7">JCM 15801</strain>
    </source>
</reference>
<dbReference type="InterPro" id="IPR006094">
    <property type="entry name" value="Oxid_FAD_bind_N"/>
</dbReference>
<dbReference type="InterPro" id="IPR016166">
    <property type="entry name" value="FAD-bd_PCMH"/>
</dbReference>
<name>A0A073K3L5_9BACI</name>
<dbReference type="GO" id="GO:0003885">
    <property type="term" value="F:D-arabinono-1,4-lactone oxidase activity"/>
    <property type="evidence" value="ECO:0007669"/>
    <property type="project" value="InterPro"/>
</dbReference>
<dbReference type="EMBL" id="JOTM01000087">
    <property type="protein sequence ID" value="KEK21186.1"/>
    <property type="molecule type" value="Genomic_DNA"/>
</dbReference>
<dbReference type="SUPFAM" id="SSF56176">
    <property type="entry name" value="FAD-binding/transporter-associated domain-like"/>
    <property type="match status" value="1"/>
</dbReference>
<dbReference type="GO" id="GO:0016020">
    <property type="term" value="C:membrane"/>
    <property type="evidence" value="ECO:0007669"/>
    <property type="project" value="InterPro"/>
</dbReference>
<comment type="caution">
    <text evidence="6">The sequence shown here is derived from an EMBL/GenBank/DDBJ whole genome shotgun (WGS) entry which is preliminary data.</text>
</comment>
<evidence type="ECO:0000259" key="5">
    <source>
        <dbReference type="PROSITE" id="PS51387"/>
    </source>
</evidence>
<feature type="domain" description="FAD-binding PCMH-type" evidence="5">
    <location>
        <begin position="39"/>
        <end position="211"/>
    </location>
</feature>
<dbReference type="GO" id="GO:0071949">
    <property type="term" value="F:FAD binding"/>
    <property type="evidence" value="ECO:0007669"/>
    <property type="project" value="InterPro"/>
</dbReference>
<dbReference type="InterPro" id="IPR007173">
    <property type="entry name" value="ALO_C"/>
</dbReference>
<dbReference type="PANTHER" id="PTHR43762:SF1">
    <property type="entry name" value="D-ARABINONO-1,4-LACTONE OXIDASE"/>
    <property type="match status" value="1"/>
</dbReference>
<evidence type="ECO:0000256" key="2">
    <source>
        <dbReference type="ARBA" id="ARBA00022827"/>
    </source>
</evidence>